<gene>
    <name evidence="1" type="ORF">TSPI_06751</name>
</gene>
<evidence type="ECO:0000313" key="1">
    <source>
        <dbReference type="EMBL" id="KAL1230325.1"/>
    </source>
</evidence>
<dbReference type="EMBL" id="JBEUSY010000476">
    <property type="protein sequence ID" value="KAL1230325.1"/>
    <property type="molecule type" value="Genomic_DNA"/>
</dbReference>
<dbReference type="GO" id="GO:0004497">
    <property type="term" value="F:monooxygenase activity"/>
    <property type="evidence" value="ECO:0007669"/>
    <property type="project" value="UniProtKB-KW"/>
</dbReference>
<comment type="caution">
    <text evidence="1">The sequence shown here is derived from an EMBL/GenBank/DDBJ whole genome shotgun (WGS) entry which is preliminary data.</text>
</comment>
<proteinExistence type="predicted"/>
<organism evidence="1 2">
    <name type="scientific">Trichinella spiralis</name>
    <name type="common">Trichina worm</name>
    <dbReference type="NCBI Taxonomy" id="6334"/>
    <lineage>
        <taxon>Eukaryota</taxon>
        <taxon>Metazoa</taxon>
        <taxon>Ecdysozoa</taxon>
        <taxon>Nematoda</taxon>
        <taxon>Enoplea</taxon>
        <taxon>Dorylaimia</taxon>
        <taxon>Trichinellida</taxon>
        <taxon>Trichinellidae</taxon>
        <taxon>Trichinella</taxon>
    </lineage>
</organism>
<keyword evidence="1" id="KW-0503">Monooxygenase</keyword>
<name>A0ABR3K5N8_TRISP</name>
<keyword evidence="1" id="KW-0560">Oxidoreductase</keyword>
<sequence>MQNLSTFIAIVEQPIDWACPDDDRGTYFVTTLLLLQGCTCLTANGLRKHWHQVRQGRRGTFPISRCASKEFVKVYCSPDRLLNSGDGESPFEELRASRCCKIEE</sequence>
<protein>
    <submittedName>
        <fullName evidence="1">(3S)-3-amino-3-(3-chloro-4-hydroxyphenyl)propanoyl-[peptidyl-carrier protein SgcC2] monooxygenase</fullName>
    </submittedName>
</protein>
<reference evidence="1 2" key="1">
    <citation type="submission" date="2024-07" db="EMBL/GenBank/DDBJ databases">
        <title>Enhanced genomic and transcriptomic resources for Trichinella pseudospiralis and T. spiralis underpin the discovery of pronounced molecular differences between stages and species.</title>
        <authorList>
            <person name="Pasi K.K."/>
            <person name="La Rosa G."/>
            <person name="Gomez-Morales M.A."/>
            <person name="Tosini F."/>
            <person name="Sumanam S."/>
            <person name="Young N.D."/>
            <person name="Chang B.C."/>
            <person name="Robin G.B."/>
        </authorList>
    </citation>
    <scope>NUCLEOTIDE SEQUENCE [LARGE SCALE GENOMIC DNA]</scope>
    <source>
        <strain evidence="1">ISS534</strain>
    </source>
</reference>
<accession>A0ABR3K5N8</accession>
<dbReference type="Proteomes" id="UP001558632">
    <property type="component" value="Unassembled WGS sequence"/>
</dbReference>
<evidence type="ECO:0000313" key="2">
    <source>
        <dbReference type="Proteomes" id="UP001558632"/>
    </source>
</evidence>
<keyword evidence="2" id="KW-1185">Reference proteome</keyword>